<protein>
    <submittedName>
        <fullName evidence="1">Uncharacterized protein</fullName>
    </submittedName>
</protein>
<comment type="caution">
    <text evidence="1">The sequence shown here is derived from an EMBL/GenBank/DDBJ whole genome shotgun (WGS) entry which is preliminary data.</text>
</comment>
<dbReference type="AlphaFoldDB" id="A0AAV7LDK0"/>
<feature type="non-terminal residue" evidence="1">
    <location>
        <position position="1"/>
    </location>
</feature>
<proteinExistence type="predicted"/>
<evidence type="ECO:0000313" key="2">
    <source>
        <dbReference type="Proteomes" id="UP001066276"/>
    </source>
</evidence>
<dbReference type="EMBL" id="JANPWB010000016">
    <property type="protein sequence ID" value="KAJ1085670.1"/>
    <property type="molecule type" value="Genomic_DNA"/>
</dbReference>
<organism evidence="1 2">
    <name type="scientific">Pleurodeles waltl</name>
    <name type="common">Iberian ribbed newt</name>
    <dbReference type="NCBI Taxonomy" id="8319"/>
    <lineage>
        <taxon>Eukaryota</taxon>
        <taxon>Metazoa</taxon>
        <taxon>Chordata</taxon>
        <taxon>Craniata</taxon>
        <taxon>Vertebrata</taxon>
        <taxon>Euteleostomi</taxon>
        <taxon>Amphibia</taxon>
        <taxon>Batrachia</taxon>
        <taxon>Caudata</taxon>
        <taxon>Salamandroidea</taxon>
        <taxon>Salamandridae</taxon>
        <taxon>Pleurodelinae</taxon>
        <taxon>Pleurodeles</taxon>
    </lineage>
</organism>
<name>A0AAV7LDK0_PLEWA</name>
<dbReference type="Proteomes" id="UP001066276">
    <property type="component" value="Chromosome 12"/>
</dbReference>
<reference evidence="1" key="1">
    <citation type="journal article" date="2022" name="bioRxiv">
        <title>Sequencing and chromosome-scale assembly of the giantPleurodeles waltlgenome.</title>
        <authorList>
            <person name="Brown T."/>
            <person name="Elewa A."/>
            <person name="Iarovenko S."/>
            <person name="Subramanian E."/>
            <person name="Araus A.J."/>
            <person name="Petzold A."/>
            <person name="Susuki M."/>
            <person name="Suzuki K.-i.T."/>
            <person name="Hayashi T."/>
            <person name="Toyoda A."/>
            <person name="Oliveira C."/>
            <person name="Osipova E."/>
            <person name="Leigh N.D."/>
            <person name="Simon A."/>
            <person name="Yun M.H."/>
        </authorList>
    </citation>
    <scope>NUCLEOTIDE SEQUENCE</scope>
    <source>
        <strain evidence="1">20211129_DDA</strain>
        <tissue evidence="1">Liver</tissue>
    </source>
</reference>
<feature type="non-terminal residue" evidence="1">
    <location>
        <position position="49"/>
    </location>
</feature>
<gene>
    <name evidence="1" type="ORF">NDU88_005796</name>
</gene>
<keyword evidence="2" id="KW-1185">Reference proteome</keyword>
<accession>A0AAV7LDK0</accession>
<sequence length="49" mass="5791">IPPRVQRFHPECRDSTPSAEILPRVQRFHLSAEIPPRVQRFHPECRDST</sequence>
<evidence type="ECO:0000313" key="1">
    <source>
        <dbReference type="EMBL" id="KAJ1085670.1"/>
    </source>
</evidence>